<dbReference type="PANTHER" id="PTHR47234">
    <property type="match status" value="1"/>
</dbReference>
<dbReference type="RefSeq" id="WP_243843214.1">
    <property type="nucleotide sequence ID" value="NZ_JAAOZC010000001.1"/>
</dbReference>
<dbReference type="InterPro" id="IPR036942">
    <property type="entry name" value="Beta-barrel_TonB_sf"/>
</dbReference>
<gene>
    <name evidence="13" type="ORF">FHS31_000739</name>
</gene>
<dbReference type="SUPFAM" id="SSF56935">
    <property type="entry name" value="Porins"/>
    <property type="match status" value="1"/>
</dbReference>
<evidence type="ECO:0000256" key="6">
    <source>
        <dbReference type="ARBA" id="ARBA00023136"/>
    </source>
</evidence>
<evidence type="ECO:0000256" key="1">
    <source>
        <dbReference type="ARBA" id="ARBA00004571"/>
    </source>
</evidence>
<accession>A0ABX0TNS6</accession>
<reference evidence="13 14" key="1">
    <citation type="submission" date="2020-03" db="EMBL/GenBank/DDBJ databases">
        <title>Genomic Encyclopedia of Type Strains, Phase III (KMG-III): the genomes of soil and plant-associated and newly described type strains.</title>
        <authorList>
            <person name="Whitman W."/>
        </authorList>
    </citation>
    <scope>NUCLEOTIDE SEQUENCE [LARGE SCALE GENOMIC DNA]</scope>
    <source>
        <strain evidence="13 14">CECT 8804</strain>
    </source>
</reference>
<dbReference type="Pfam" id="PF07715">
    <property type="entry name" value="Plug"/>
    <property type="match status" value="1"/>
</dbReference>
<dbReference type="PROSITE" id="PS52016">
    <property type="entry name" value="TONB_DEPENDENT_REC_3"/>
    <property type="match status" value="1"/>
</dbReference>
<evidence type="ECO:0000256" key="10">
    <source>
        <dbReference type="SAM" id="SignalP"/>
    </source>
</evidence>
<dbReference type="InterPro" id="IPR037066">
    <property type="entry name" value="Plug_dom_sf"/>
</dbReference>
<name>A0ABX0TNS6_9SPHN</name>
<feature type="domain" description="TonB-dependent receptor plug" evidence="12">
    <location>
        <begin position="50"/>
        <end position="169"/>
    </location>
</feature>
<keyword evidence="10" id="KW-0732">Signal</keyword>
<dbReference type="Proteomes" id="UP000727456">
    <property type="component" value="Unassembled WGS sequence"/>
</dbReference>
<evidence type="ECO:0000259" key="11">
    <source>
        <dbReference type="Pfam" id="PF00593"/>
    </source>
</evidence>
<dbReference type="Pfam" id="PF00593">
    <property type="entry name" value="TonB_dep_Rec_b-barrel"/>
    <property type="match status" value="1"/>
</dbReference>
<evidence type="ECO:0000256" key="9">
    <source>
        <dbReference type="RuleBase" id="RU003357"/>
    </source>
</evidence>
<dbReference type="PANTHER" id="PTHR47234:SF3">
    <property type="entry name" value="SECRETIN_TONB SHORT N-TERMINAL DOMAIN-CONTAINING PROTEIN"/>
    <property type="match status" value="1"/>
</dbReference>
<feature type="domain" description="TonB-dependent receptor-like beta-barrel" evidence="11">
    <location>
        <begin position="356"/>
        <end position="791"/>
    </location>
</feature>
<keyword evidence="7 8" id="KW-0998">Cell outer membrane</keyword>
<evidence type="ECO:0000256" key="2">
    <source>
        <dbReference type="ARBA" id="ARBA00022448"/>
    </source>
</evidence>
<keyword evidence="13" id="KW-0675">Receptor</keyword>
<evidence type="ECO:0000313" key="14">
    <source>
        <dbReference type="Proteomes" id="UP000727456"/>
    </source>
</evidence>
<proteinExistence type="inferred from homology"/>
<protein>
    <submittedName>
        <fullName evidence="13">Iron complex outermembrane receptor protein</fullName>
    </submittedName>
</protein>
<evidence type="ECO:0000256" key="3">
    <source>
        <dbReference type="ARBA" id="ARBA00022452"/>
    </source>
</evidence>
<evidence type="ECO:0000256" key="8">
    <source>
        <dbReference type="PROSITE-ProRule" id="PRU01360"/>
    </source>
</evidence>
<comment type="caution">
    <text evidence="13">The sequence shown here is derived from an EMBL/GenBank/DDBJ whole genome shotgun (WGS) entry which is preliminary data.</text>
</comment>
<feature type="chain" id="PRO_5046954160" evidence="10">
    <location>
        <begin position="17"/>
        <end position="837"/>
    </location>
</feature>
<keyword evidence="4 8" id="KW-0812">Transmembrane</keyword>
<evidence type="ECO:0000256" key="5">
    <source>
        <dbReference type="ARBA" id="ARBA00023077"/>
    </source>
</evidence>
<dbReference type="Gene3D" id="2.40.170.20">
    <property type="entry name" value="TonB-dependent receptor, beta-barrel domain"/>
    <property type="match status" value="1"/>
</dbReference>
<organism evidence="13 14">
    <name type="scientific">Sphingomonas vulcanisoli</name>
    <dbReference type="NCBI Taxonomy" id="1658060"/>
    <lineage>
        <taxon>Bacteria</taxon>
        <taxon>Pseudomonadati</taxon>
        <taxon>Pseudomonadota</taxon>
        <taxon>Alphaproteobacteria</taxon>
        <taxon>Sphingomonadales</taxon>
        <taxon>Sphingomonadaceae</taxon>
        <taxon>Sphingomonas</taxon>
    </lineage>
</organism>
<evidence type="ECO:0000256" key="4">
    <source>
        <dbReference type="ARBA" id="ARBA00022692"/>
    </source>
</evidence>
<feature type="signal peptide" evidence="10">
    <location>
        <begin position="1"/>
        <end position="16"/>
    </location>
</feature>
<evidence type="ECO:0000259" key="12">
    <source>
        <dbReference type="Pfam" id="PF07715"/>
    </source>
</evidence>
<comment type="similarity">
    <text evidence="8 9">Belongs to the TonB-dependent receptor family.</text>
</comment>
<evidence type="ECO:0000313" key="13">
    <source>
        <dbReference type="EMBL" id="NIJ07157.1"/>
    </source>
</evidence>
<sequence>MALAIALIGSAQPSLAEAPAPASTTDSAGVAPPESEIIVTGTRLTGITAAESAAPIKLVGAEAISHVGQPNLNQVLTQLVPSFNAESFGGDAANLTLSAALRGLNPNETLILVNGKRRHGTANLHVLASPFQGGAAPDLDFVTPASIDHIEVLEDGASAQYGSDAIAGVINIILKKKAGGELTGTGGTYYKGDGKTYSSSLNYGFTTDRGYLNLTGFYRYHGFSQRGGQDIRVLDPVTNTVPATGALASDYQALKNYPNVNPILGDSRSRFAVGSFNAGFDATDGLSFYTFGTVGHRQAESYENIRLPNRLVRTAVLGVDPGTVSSAVYNATVAANPSYIFSRSGFRPQEAIRELDYQATGGATGNVGALHWDLSSTYGADQDKVHTLNSANRDLFINTGTTPTNFYDGRFEATEWTSDLDLTYKLDGIGTLAAGAEYRRNSYTIGAGDPSSYYGTGAQSFPGYSPSSAGAHYRHNEAVYGDFSLGAVDNLKLDAAVRYEDYSDFGGKTTWKVTGRYDFTPAIAIRGTASTGFRAPTLAEEYYTQVNVSPTSAFVQIAANSAAAKVLGIQNLKPEKSTNYSIGTVLRPVSHITLTVDAYQIRIRDRIVGSGEVDTQSTSFNPADLVWQSIIRSGYNVESLNSIGVEAFVNGPTTRTRGVDVVGSYDADFGGAGHAVFTLSGAYNKTKITKQGVVPATLTAFNPNLTLFDAQLTSFLTTAQPKLKLIGGVNWKMGPFSVIARETYYARTHAILNDGGGTYTPTHVSAAGITDLEVDYDLTKRITVAGGANNLFNKKPGTEPYIGGETAGGGVIYNAPLTYTPWGINGGYWYARLTVKL</sequence>
<keyword evidence="14" id="KW-1185">Reference proteome</keyword>
<evidence type="ECO:0000256" key="7">
    <source>
        <dbReference type="ARBA" id="ARBA00023237"/>
    </source>
</evidence>
<dbReference type="EMBL" id="JAAOZC010000001">
    <property type="protein sequence ID" value="NIJ07157.1"/>
    <property type="molecule type" value="Genomic_DNA"/>
</dbReference>
<dbReference type="InterPro" id="IPR039426">
    <property type="entry name" value="TonB-dep_rcpt-like"/>
</dbReference>
<dbReference type="CDD" id="cd01347">
    <property type="entry name" value="ligand_gated_channel"/>
    <property type="match status" value="1"/>
</dbReference>
<keyword evidence="5 9" id="KW-0798">TonB box</keyword>
<dbReference type="InterPro" id="IPR012910">
    <property type="entry name" value="Plug_dom"/>
</dbReference>
<dbReference type="InterPro" id="IPR000531">
    <property type="entry name" value="Beta-barrel_TonB"/>
</dbReference>
<keyword evidence="3 8" id="KW-1134">Transmembrane beta strand</keyword>
<comment type="subcellular location">
    <subcellularLocation>
        <location evidence="1 8">Cell outer membrane</location>
        <topology evidence="1 8">Multi-pass membrane protein</topology>
    </subcellularLocation>
</comment>
<keyword evidence="6 8" id="KW-0472">Membrane</keyword>
<keyword evidence="2 8" id="KW-0813">Transport</keyword>
<dbReference type="Gene3D" id="2.170.130.10">
    <property type="entry name" value="TonB-dependent receptor, plug domain"/>
    <property type="match status" value="1"/>
</dbReference>